<reference evidence="3 4" key="1">
    <citation type="submission" date="2014-12" db="EMBL/GenBank/DDBJ databases">
        <title>Denitrispirillum autotrophicum gen. nov., sp. nov., Denitrifying, Facultatively Autotrophic Bacteria Isolated from Rice Paddy Soil.</title>
        <authorList>
            <person name="Ishii S."/>
            <person name="Ashida N."/>
            <person name="Ohno H."/>
            <person name="Otsuka S."/>
            <person name="Yokota A."/>
            <person name="Senoo K."/>
        </authorList>
    </citation>
    <scope>NUCLEOTIDE SEQUENCE [LARGE SCALE GENOMIC DNA]</scope>
    <source>
        <strain evidence="3 4">TSA66</strain>
    </source>
</reference>
<dbReference type="Proteomes" id="UP000031572">
    <property type="component" value="Unassembled WGS sequence"/>
</dbReference>
<sequence length="180" mass="17984">MGSTTSANQTMASATDAVNNSSLSAAIQQALAQVNAGADLTSLLPQDSQQASSDFMGSLLAALPMPASLSSSSANSLPALSAYTSAQAGASVALNQSSPTIKLQTAIQKLISQLDSNSNSDELPGTEAAPGLGNLKQSFNQLITSSGGNPSEASLQSFLKTVALNVQHSVSIGSLLDASA</sequence>
<organism evidence="3 4">
    <name type="scientific">Noviherbaspirillum autotrophicum</name>
    <dbReference type="NCBI Taxonomy" id="709839"/>
    <lineage>
        <taxon>Bacteria</taxon>
        <taxon>Pseudomonadati</taxon>
        <taxon>Pseudomonadota</taxon>
        <taxon>Betaproteobacteria</taxon>
        <taxon>Burkholderiales</taxon>
        <taxon>Oxalobacteraceae</taxon>
        <taxon>Noviherbaspirillum</taxon>
    </lineage>
</organism>
<evidence type="ECO:0000313" key="4">
    <source>
        <dbReference type="Proteomes" id="UP000031572"/>
    </source>
</evidence>
<name>A0A0C1YAQ8_9BURK</name>
<keyword evidence="4" id="KW-1185">Reference proteome</keyword>
<dbReference type="EMBL" id="JWJG01000007">
    <property type="protein sequence ID" value="KIF84093.1"/>
    <property type="molecule type" value="Genomic_DNA"/>
</dbReference>
<accession>A0A0C1YAQ8</accession>
<evidence type="ECO:0000313" key="2">
    <source>
        <dbReference type="EMBL" id="KIF82021.1"/>
    </source>
</evidence>
<dbReference type="AlphaFoldDB" id="A0A0C1YAQ8"/>
<comment type="caution">
    <text evidence="3">The sequence shown here is derived from an EMBL/GenBank/DDBJ whole genome shotgun (WGS) entry which is preliminary data.</text>
</comment>
<gene>
    <name evidence="3" type="ORF">TSA66_00635</name>
    <name evidence="1" type="ORF">TSA66_14060</name>
    <name evidence="2" type="ORF">TSA66_16395</name>
</gene>
<dbReference type="EMBL" id="JWJG01000028">
    <property type="protein sequence ID" value="KIF81660.1"/>
    <property type="molecule type" value="Genomic_DNA"/>
</dbReference>
<evidence type="ECO:0000313" key="3">
    <source>
        <dbReference type="EMBL" id="KIF84093.1"/>
    </source>
</evidence>
<proteinExistence type="predicted"/>
<protein>
    <submittedName>
        <fullName evidence="3">Uncharacterized protein</fullName>
    </submittedName>
</protein>
<evidence type="ECO:0000313" key="1">
    <source>
        <dbReference type="EMBL" id="KIF81660.1"/>
    </source>
</evidence>
<dbReference type="EMBL" id="JWJG01000028">
    <property type="protein sequence ID" value="KIF82021.1"/>
    <property type="molecule type" value="Genomic_DNA"/>
</dbReference>